<dbReference type="AlphaFoldDB" id="A0A1M7ZU14"/>
<accession>A0A1M7ZU14</accession>
<keyword evidence="1" id="KW-0732">Signal</keyword>
<evidence type="ECO:0000256" key="1">
    <source>
        <dbReference type="SAM" id="SignalP"/>
    </source>
</evidence>
<dbReference type="Proteomes" id="UP000184611">
    <property type="component" value="Unassembled WGS sequence"/>
</dbReference>
<organism evidence="2 3">
    <name type="scientific">Flavobacterium cucumis</name>
    <dbReference type="NCBI Taxonomy" id="416016"/>
    <lineage>
        <taxon>Bacteria</taxon>
        <taxon>Pseudomonadati</taxon>
        <taxon>Bacteroidota</taxon>
        <taxon>Flavobacteriia</taxon>
        <taxon>Flavobacteriales</taxon>
        <taxon>Flavobacteriaceae</taxon>
        <taxon>Flavobacterium</taxon>
    </lineage>
</organism>
<dbReference type="RefSeq" id="WP_073581391.1">
    <property type="nucleotide sequence ID" value="NZ_CBCSEA010000001.1"/>
</dbReference>
<dbReference type="EMBL" id="FRYK01000001">
    <property type="protein sequence ID" value="SHO72358.1"/>
    <property type="molecule type" value="Genomic_DNA"/>
</dbReference>
<reference evidence="3" key="1">
    <citation type="submission" date="2016-12" db="EMBL/GenBank/DDBJ databases">
        <authorList>
            <person name="Varghese N."/>
            <person name="Submissions S."/>
        </authorList>
    </citation>
    <scope>NUCLEOTIDE SEQUENCE [LARGE SCALE GENOMIC DNA]</scope>
    <source>
        <strain evidence="3">DSM 18830</strain>
    </source>
</reference>
<evidence type="ECO:0008006" key="4">
    <source>
        <dbReference type="Google" id="ProtNLM"/>
    </source>
</evidence>
<protein>
    <recommendedName>
        <fullName evidence="4">Lipoprotein</fullName>
    </recommendedName>
</protein>
<evidence type="ECO:0000313" key="2">
    <source>
        <dbReference type="EMBL" id="SHO72358.1"/>
    </source>
</evidence>
<dbReference type="STRING" id="416016.SAMN05443547_0689"/>
<name>A0A1M7ZU14_9FLAO</name>
<sequence length="129" mass="15023">MVRLRNRTSFVKFLWIFMAFYFLNCSVDAPDVQIFSQQENLKFNDQESIVELLVEKVLGFENAISEQDDVENNAQKSTKKSISLDFFVFHQNDGFKCNNFNWNSNEKAILQLPFFDSVSLEINSPPPLI</sequence>
<feature type="chain" id="PRO_5012093859" description="Lipoprotein" evidence="1">
    <location>
        <begin position="30"/>
        <end position="129"/>
    </location>
</feature>
<evidence type="ECO:0000313" key="3">
    <source>
        <dbReference type="Proteomes" id="UP000184611"/>
    </source>
</evidence>
<dbReference type="OrthoDB" id="827641at2"/>
<proteinExistence type="predicted"/>
<gene>
    <name evidence="2" type="ORF">SAMN05443547_0689</name>
</gene>
<feature type="signal peptide" evidence="1">
    <location>
        <begin position="1"/>
        <end position="29"/>
    </location>
</feature>
<keyword evidence="3" id="KW-1185">Reference proteome</keyword>